<comment type="function">
    <text evidence="2 9">Ferredoxins are iron-sulfur proteins that transfer electrons in a wide variety of metabolic reactions.</text>
</comment>
<sequence length="63" mass="6977">MSRTPVIHEEDCIFCGACAEVCPGVFVLNESLGWAMVMHPEGASEEKIQEAIDICPVHCIDWE</sequence>
<feature type="domain" description="4Fe-4S ferredoxin-type" evidence="10">
    <location>
        <begin position="3"/>
        <end position="31"/>
    </location>
</feature>
<dbReference type="GO" id="GO:0051539">
    <property type="term" value="F:4 iron, 4 sulfur cluster binding"/>
    <property type="evidence" value="ECO:0007669"/>
    <property type="project" value="UniProtKB-KW"/>
</dbReference>
<dbReference type="PANTHER" id="PTHR39163">
    <property type="entry name" value="FERREDOXIN"/>
    <property type="match status" value="1"/>
</dbReference>
<evidence type="ECO:0000256" key="3">
    <source>
        <dbReference type="ARBA" id="ARBA00022448"/>
    </source>
</evidence>
<gene>
    <name evidence="11" type="ordered locus">Desac_1253</name>
</gene>
<evidence type="ECO:0000313" key="12">
    <source>
        <dbReference type="Proteomes" id="UP000000483"/>
    </source>
</evidence>
<dbReference type="AlphaFoldDB" id="F2NCH8"/>
<dbReference type="InterPro" id="IPR017896">
    <property type="entry name" value="4Fe4S_Fe-S-bd"/>
</dbReference>
<evidence type="ECO:0000256" key="1">
    <source>
        <dbReference type="ARBA" id="ARBA00001966"/>
    </source>
</evidence>
<name>F2NCH8_DESAR</name>
<reference evidence="11 12" key="1">
    <citation type="journal article" date="2011" name="Stand. Genomic Sci.">
        <title>Complete genome sequence of the acetate-degrading sulfate reducer Desulfobacca acetoxidans type strain (ASRB2).</title>
        <authorList>
            <person name="Goker M."/>
            <person name="Teshima H."/>
            <person name="Lapidus A."/>
            <person name="Nolan M."/>
            <person name="Lucas S."/>
            <person name="Hammon N."/>
            <person name="Deshpande S."/>
            <person name="Cheng J.F."/>
            <person name="Tapia R."/>
            <person name="Han C."/>
            <person name="Goodwin L."/>
            <person name="Pitluck S."/>
            <person name="Huntemann M."/>
            <person name="Liolios K."/>
            <person name="Ivanova N."/>
            <person name="Pagani I."/>
            <person name="Mavromatis K."/>
            <person name="Ovchinikova G."/>
            <person name="Pati A."/>
            <person name="Chen A."/>
            <person name="Palaniappan K."/>
            <person name="Land M."/>
            <person name="Hauser L."/>
            <person name="Brambilla E.M."/>
            <person name="Rohde M."/>
            <person name="Spring S."/>
            <person name="Detter J.C."/>
            <person name="Woyke T."/>
            <person name="Bristow J."/>
            <person name="Eisen J.A."/>
            <person name="Markowitz V."/>
            <person name="Hugenholtz P."/>
            <person name="Kyrpides N.C."/>
            <person name="Klenk H.P."/>
        </authorList>
    </citation>
    <scope>NUCLEOTIDE SEQUENCE [LARGE SCALE GENOMIC DNA]</scope>
    <source>
        <strain evidence="12">ATCC 700848 / DSM 11109 / ASRB2</strain>
    </source>
</reference>
<dbReference type="PROSITE" id="PS51379">
    <property type="entry name" value="4FE4S_FER_2"/>
    <property type="match status" value="1"/>
</dbReference>
<dbReference type="RefSeq" id="WP_013706224.1">
    <property type="nucleotide sequence ID" value="NC_015388.1"/>
</dbReference>
<dbReference type="eggNOG" id="COG1141">
    <property type="taxonomic scope" value="Bacteria"/>
</dbReference>
<evidence type="ECO:0000313" key="11">
    <source>
        <dbReference type="EMBL" id="AEB09112.1"/>
    </source>
</evidence>
<dbReference type="PANTHER" id="PTHR39163:SF1">
    <property type="entry name" value="FERREDOXIN"/>
    <property type="match status" value="1"/>
</dbReference>
<keyword evidence="8 9" id="KW-0411">Iron-sulfur</keyword>
<dbReference type="EMBL" id="CP002629">
    <property type="protein sequence ID" value="AEB09112.1"/>
    <property type="molecule type" value="Genomic_DNA"/>
</dbReference>
<keyword evidence="5 9" id="KW-0479">Metal-binding</keyword>
<dbReference type="GO" id="GO:0005506">
    <property type="term" value="F:iron ion binding"/>
    <property type="evidence" value="ECO:0007669"/>
    <property type="project" value="UniProtKB-UniRule"/>
</dbReference>
<keyword evidence="3 9" id="KW-0813">Transport</keyword>
<keyword evidence="4" id="KW-0004">4Fe-4S</keyword>
<accession>F2NCH8</accession>
<dbReference type="InterPro" id="IPR017900">
    <property type="entry name" value="4Fe4S_Fe_S_CS"/>
</dbReference>
<dbReference type="SUPFAM" id="SSF54862">
    <property type="entry name" value="4Fe-4S ferredoxins"/>
    <property type="match status" value="1"/>
</dbReference>
<reference evidence="12" key="2">
    <citation type="submission" date="2011-03" db="EMBL/GenBank/DDBJ databases">
        <title>The complete genome of Desulfobacca acetoxidans DSM 11109.</title>
        <authorList>
            <consortium name="US DOE Joint Genome Institute (JGI-PGF)"/>
            <person name="Lucas S."/>
            <person name="Copeland A."/>
            <person name="Lapidus A."/>
            <person name="Bruce D."/>
            <person name="Goodwin L."/>
            <person name="Pitluck S."/>
            <person name="Peters L."/>
            <person name="Kyrpides N."/>
            <person name="Mavromatis K."/>
            <person name="Ivanova N."/>
            <person name="Ovchinnikova G."/>
            <person name="Teshima H."/>
            <person name="Detter J.C."/>
            <person name="Han C."/>
            <person name="Land M."/>
            <person name="Hauser L."/>
            <person name="Markowitz V."/>
            <person name="Cheng J.-F."/>
            <person name="Hugenholtz P."/>
            <person name="Woyke T."/>
            <person name="Wu D."/>
            <person name="Spring S."/>
            <person name="Schueler E."/>
            <person name="Brambilla E."/>
            <person name="Klenk H.-P."/>
            <person name="Eisen J.A."/>
        </authorList>
    </citation>
    <scope>NUCLEOTIDE SEQUENCE [LARGE SCALE GENOMIC DNA]</scope>
    <source>
        <strain evidence="12">ATCC 700848 / DSM 11109 / ASRB2</strain>
    </source>
</reference>
<dbReference type="InterPro" id="IPR001080">
    <property type="entry name" value="3Fe4S_ferredoxin"/>
</dbReference>
<evidence type="ECO:0000259" key="10">
    <source>
        <dbReference type="PROSITE" id="PS51379"/>
    </source>
</evidence>
<organism evidence="11 12">
    <name type="scientific">Desulfobacca acetoxidans (strain ATCC 700848 / DSM 11109 / ASRB2)</name>
    <dbReference type="NCBI Taxonomy" id="880072"/>
    <lineage>
        <taxon>Bacteria</taxon>
        <taxon>Pseudomonadati</taxon>
        <taxon>Thermodesulfobacteriota</taxon>
        <taxon>Desulfobaccia</taxon>
        <taxon>Desulfobaccales</taxon>
        <taxon>Desulfobaccaceae</taxon>
        <taxon>Desulfobacca</taxon>
    </lineage>
</organism>
<dbReference type="KEGG" id="dao:Desac_1253"/>
<keyword evidence="12" id="KW-1185">Reference proteome</keyword>
<keyword evidence="7 9" id="KW-0408">Iron</keyword>
<proteinExistence type="predicted"/>
<dbReference type="Proteomes" id="UP000000483">
    <property type="component" value="Chromosome"/>
</dbReference>
<evidence type="ECO:0000256" key="5">
    <source>
        <dbReference type="ARBA" id="ARBA00022723"/>
    </source>
</evidence>
<dbReference type="PROSITE" id="PS00198">
    <property type="entry name" value="4FE4S_FER_1"/>
    <property type="match status" value="1"/>
</dbReference>
<evidence type="ECO:0000256" key="8">
    <source>
        <dbReference type="ARBA" id="ARBA00023014"/>
    </source>
</evidence>
<keyword evidence="6 9" id="KW-0249">Electron transport</keyword>
<dbReference type="PRINTS" id="PR00352">
    <property type="entry name" value="3FE4SFRDOXIN"/>
</dbReference>
<evidence type="ECO:0000256" key="9">
    <source>
        <dbReference type="RuleBase" id="RU368020"/>
    </source>
</evidence>
<protein>
    <recommendedName>
        <fullName evidence="9">Ferredoxin</fullName>
    </recommendedName>
</protein>
<dbReference type="Pfam" id="PF13370">
    <property type="entry name" value="Fer4_13"/>
    <property type="match status" value="1"/>
</dbReference>
<dbReference type="HOGENOM" id="CLU_139698_6_4_7"/>
<comment type="cofactor">
    <cofactor evidence="1">
        <name>[4Fe-4S] cluster</name>
        <dbReference type="ChEBI" id="CHEBI:49883"/>
    </cofactor>
</comment>
<dbReference type="STRING" id="880072.Desac_1253"/>
<dbReference type="InterPro" id="IPR052395">
    <property type="entry name" value="ET_Ferredoxin"/>
</dbReference>
<evidence type="ECO:0000256" key="4">
    <source>
        <dbReference type="ARBA" id="ARBA00022485"/>
    </source>
</evidence>
<evidence type="ECO:0000256" key="6">
    <source>
        <dbReference type="ARBA" id="ARBA00022982"/>
    </source>
</evidence>
<evidence type="ECO:0000256" key="2">
    <source>
        <dbReference type="ARBA" id="ARBA00003532"/>
    </source>
</evidence>
<dbReference type="GO" id="GO:0009055">
    <property type="term" value="F:electron transfer activity"/>
    <property type="evidence" value="ECO:0007669"/>
    <property type="project" value="UniProtKB-UniRule"/>
</dbReference>
<dbReference type="Gene3D" id="3.30.70.20">
    <property type="match status" value="1"/>
</dbReference>
<evidence type="ECO:0000256" key="7">
    <source>
        <dbReference type="ARBA" id="ARBA00023004"/>
    </source>
</evidence>